<proteinExistence type="predicted"/>
<dbReference type="Gene3D" id="1.10.10.60">
    <property type="entry name" value="Homeodomain-like"/>
    <property type="match status" value="1"/>
</dbReference>
<keyword evidence="4" id="KW-0238">DNA-binding</keyword>
<dbReference type="InterPro" id="IPR029016">
    <property type="entry name" value="GAF-like_dom_sf"/>
</dbReference>
<reference evidence="7 8" key="1">
    <citation type="submission" date="2021-08" db="EMBL/GenBank/DDBJ databases">
        <authorList>
            <person name="Peeters C."/>
        </authorList>
    </citation>
    <scope>NUCLEOTIDE SEQUENCE [LARGE SCALE GENOMIC DNA]</scope>
    <source>
        <strain evidence="7 8">LMG 23994</strain>
    </source>
</reference>
<dbReference type="InterPro" id="IPR009057">
    <property type="entry name" value="Homeodomain-like_sf"/>
</dbReference>
<dbReference type="SMART" id="SM00382">
    <property type="entry name" value="AAA"/>
    <property type="match status" value="1"/>
</dbReference>
<name>A0ABN7Z8J8_9BURK</name>
<evidence type="ECO:0000256" key="3">
    <source>
        <dbReference type="ARBA" id="ARBA00023015"/>
    </source>
</evidence>
<evidence type="ECO:0000256" key="1">
    <source>
        <dbReference type="ARBA" id="ARBA00022741"/>
    </source>
</evidence>
<dbReference type="InterPro" id="IPR025662">
    <property type="entry name" value="Sigma_54_int_dom_ATP-bd_1"/>
</dbReference>
<dbReference type="PANTHER" id="PTHR32071">
    <property type="entry name" value="TRANSCRIPTIONAL REGULATORY PROTEIN"/>
    <property type="match status" value="1"/>
</dbReference>
<dbReference type="EMBL" id="CAJZAF010000030">
    <property type="protein sequence ID" value="CAG9181563.1"/>
    <property type="molecule type" value="Genomic_DNA"/>
</dbReference>
<accession>A0ABN7Z8J8</accession>
<dbReference type="SUPFAM" id="SSF55781">
    <property type="entry name" value="GAF domain-like"/>
    <property type="match status" value="1"/>
</dbReference>
<keyword evidence="1" id="KW-0547">Nucleotide-binding</keyword>
<dbReference type="Pfam" id="PF02954">
    <property type="entry name" value="HTH_8"/>
    <property type="match status" value="1"/>
</dbReference>
<comment type="caution">
    <text evidence="7">The sequence shown here is derived from an EMBL/GenBank/DDBJ whole genome shotgun (WGS) entry which is preliminary data.</text>
</comment>
<evidence type="ECO:0000256" key="2">
    <source>
        <dbReference type="ARBA" id="ARBA00022840"/>
    </source>
</evidence>
<dbReference type="InterPro" id="IPR025944">
    <property type="entry name" value="Sigma_54_int_dom_CS"/>
</dbReference>
<dbReference type="InterPro" id="IPR027417">
    <property type="entry name" value="P-loop_NTPase"/>
</dbReference>
<evidence type="ECO:0000313" key="7">
    <source>
        <dbReference type="EMBL" id="CAG9181563.1"/>
    </source>
</evidence>
<organism evidence="7 8">
    <name type="scientific">Cupriavidus pinatubonensis</name>
    <dbReference type="NCBI Taxonomy" id="248026"/>
    <lineage>
        <taxon>Bacteria</taxon>
        <taxon>Pseudomonadati</taxon>
        <taxon>Pseudomonadota</taxon>
        <taxon>Betaproteobacteria</taxon>
        <taxon>Burkholderiales</taxon>
        <taxon>Burkholderiaceae</taxon>
        <taxon>Cupriavidus</taxon>
    </lineage>
</organism>
<dbReference type="RefSeq" id="WP_224006553.1">
    <property type="nucleotide sequence ID" value="NZ_CAJZAF010000030.1"/>
</dbReference>
<dbReference type="CDD" id="cd00009">
    <property type="entry name" value="AAA"/>
    <property type="match status" value="1"/>
</dbReference>
<dbReference type="SUPFAM" id="SSF52540">
    <property type="entry name" value="P-loop containing nucleoside triphosphate hydrolases"/>
    <property type="match status" value="1"/>
</dbReference>
<dbReference type="Pfam" id="PF25601">
    <property type="entry name" value="AAA_lid_14"/>
    <property type="match status" value="1"/>
</dbReference>
<gene>
    <name evidence="7" type="primary">acoR_1</name>
    <name evidence="7" type="ORF">LMG23994_04697</name>
</gene>
<dbReference type="PROSITE" id="PS00688">
    <property type="entry name" value="SIGMA54_INTERACT_3"/>
    <property type="match status" value="1"/>
</dbReference>
<dbReference type="Gene3D" id="3.30.450.40">
    <property type="match status" value="1"/>
</dbReference>
<feature type="domain" description="Sigma-54 factor interaction" evidence="6">
    <location>
        <begin position="339"/>
        <end position="564"/>
    </location>
</feature>
<dbReference type="Gene3D" id="1.10.8.60">
    <property type="match status" value="1"/>
</dbReference>
<dbReference type="InterPro" id="IPR002197">
    <property type="entry name" value="HTH_Fis"/>
</dbReference>
<dbReference type="PROSITE" id="PS50045">
    <property type="entry name" value="SIGMA54_INTERACT_4"/>
    <property type="match status" value="1"/>
</dbReference>
<dbReference type="InterPro" id="IPR025943">
    <property type="entry name" value="Sigma_54_int_dom_ATP-bd_2"/>
</dbReference>
<protein>
    <submittedName>
        <fullName evidence="7">Acetoin catabolism regulatory protein</fullName>
    </submittedName>
</protein>
<dbReference type="Proteomes" id="UP000701702">
    <property type="component" value="Unassembled WGS sequence"/>
</dbReference>
<dbReference type="SUPFAM" id="SSF46689">
    <property type="entry name" value="Homeodomain-like"/>
    <property type="match status" value="1"/>
</dbReference>
<dbReference type="InterPro" id="IPR002078">
    <property type="entry name" value="Sigma_54_int"/>
</dbReference>
<dbReference type="Gene3D" id="3.40.50.300">
    <property type="entry name" value="P-loop containing nucleotide triphosphate hydrolases"/>
    <property type="match status" value="1"/>
</dbReference>
<evidence type="ECO:0000256" key="4">
    <source>
        <dbReference type="ARBA" id="ARBA00023125"/>
    </source>
</evidence>
<keyword evidence="8" id="KW-1185">Reference proteome</keyword>
<evidence type="ECO:0000313" key="8">
    <source>
        <dbReference type="Proteomes" id="UP000701702"/>
    </source>
</evidence>
<keyword evidence="2" id="KW-0067">ATP-binding</keyword>
<dbReference type="PROSITE" id="PS00676">
    <property type="entry name" value="SIGMA54_INTERACT_2"/>
    <property type="match status" value="1"/>
</dbReference>
<dbReference type="PROSITE" id="PS00675">
    <property type="entry name" value="SIGMA54_INTERACT_1"/>
    <property type="match status" value="1"/>
</dbReference>
<evidence type="ECO:0000256" key="5">
    <source>
        <dbReference type="ARBA" id="ARBA00023163"/>
    </source>
</evidence>
<dbReference type="PRINTS" id="PR01590">
    <property type="entry name" value="HTHFIS"/>
</dbReference>
<dbReference type="Pfam" id="PF00158">
    <property type="entry name" value="Sigma54_activat"/>
    <property type="match status" value="1"/>
</dbReference>
<dbReference type="PANTHER" id="PTHR32071:SF77">
    <property type="entry name" value="TRANSCRIPTIONAL REGULATORY PROTEIN"/>
    <property type="match status" value="1"/>
</dbReference>
<evidence type="ECO:0000259" key="6">
    <source>
        <dbReference type="PROSITE" id="PS50045"/>
    </source>
</evidence>
<keyword evidence="5" id="KW-0804">Transcription</keyword>
<sequence>MDLRQREHIETVVQATSYLPPPALPADRATHDAVIQNSWRRCVHQYGLDPSRMQEARILPQTRLREHQQRIDDFARIARHGLESLYAQVAGLGYVVLLTDAQGVTVDYIGDARTDTDLRHAGLYLGAEWSESGAGTCAVGTALVTGEALTVHQADHFDATHIPLTCTAAPLFDSHGNLSAILDISALTSPHAKESQGLALQMVRIYAAHIENANFLRVHHRDWILKLNVAPEFVDVNPEYLLALDDCGRIVGHNHRARRMLEGELSTGTVLGQSFETLFNARLEDLSRYVYSRPSEQRLVALNRSGGLLYLSVMPPALRWQAGAREERLAPLPEPLAALCGGDAALQQQLQRAARLVDSPINLLINGETGSGKEYFAKALHQASARRGQPFVAVNCAAIPETLIESELFGHLPNSFSGAGPRGKRGLIQEADGGTLFLDEIGDMPRELQSRLLRVLAEGEVLPIGAARPIPVRLRVISATHHRLEDLVAQGRFREDLFYRLNGARFALPPLRERTDLDWLVQKMLDDGGQRGIALSPQAREQLCRHRWPGNLRELRNVLEYARAVCSDGYIDLHDLPDALGAPAAMTAAQALPAQEQQGDTKVMPPEAMLLTQYLRASGWNLSAVARQIGISRMTLYRRMERYGIQSPNRRDGEGPLQ</sequence>
<keyword evidence="3" id="KW-0805">Transcription regulation</keyword>
<dbReference type="InterPro" id="IPR003593">
    <property type="entry name" value="AAA+_ATPase"/>
</dbReference>
<dbReference type="InterPro" id="IPR058031">
    <property type="entry name" value="AAA_lid_NorR"/>
</dbReference>